<evidence type="ECO:0000313" key="2">
    <source>
        <dbReference type="EMBL" id="ATJ82432.1"/>
    </source>
</evidence>
<protein>
    <recommendedName>
        <fullName evidence="1">SnoaL-like domain-containing protein</fullName>
    </recommendedName>
</protein>
<gene>
    <name evidence="2" type="ORF">BEI_1445</name>
</gene>
<accession>A0A291P6D5</accession>
<feature type="domain" description="SnoaL-like" evidence="1">
    <location>
        <begin position="9"/>
        <end position="117"/>
    </location>
</feature>
<dbReference type="AlphaFoldDB" id="A0A291P6D5"/>
<name>A0A291P6D5_9GAMM</name>
<dbReference type="RefSeq" id="WP_097788873.1">
    <property type="nucleotide sequence ID" value="NZ_BAAADT010000012.1"/>
</dbReference>
<evidence type="ECO:0000313" key="3">
    <source>
        <dbReference type="Proteomes" id="UP000219993"/>
    </source>
</evidence>
<dbReference type="InterPro" id="IPR037401">
    <property type="entry name" value="SnoaL-like"/>
</dbReference>
<dbReference type="Gene3D" id="3.10.450.50">
    <property type="match status" value="1"/>
</dbReference>
<dbReference type="Pfam" id="PF12680">
    <property type="entry name" value="SnoaL_2"/>
    <property type="match status" value="1"/>
</dbReference>
<dbReference type="InterPro" id="IPR032710">
    <property type="entry name" value="NTF2-like_dom_sf"/>
</dbReference>
<organism evidence="2 3">
    <name type="scientific">Halomonas beimenensis</name>
    <dbReference type="NCBI Taxonomy" id="475662"/>
    <lineage>
        <taxon>Bacteria</taxon>
        <taxon>Pseudomonadati</taxon>
        <taxon>Pseudomonadota</taxon>
        <taxon>Gammaproteobacteria</taxon>
        <taxon>Oceanospirillales</taxon>
        <taxon>Halomonadaceae</taxon>
        <taxon>Halomonas</taxon>
    </lineage>
</organism>
<proteinExistence type="predicted"/>
<reference evidence="2 3" key="1">
    <citation type="journal article" date="2017" name="Sci. Rep.">
        <title>Revealing the Saline Adaptation Strategies of the Halophilic Bacterium Halomonas beimenensis through High-throughput Omics and Transposon Mutagenesis Approaches.</title>
        <authorList>
            <person name="Chen Y.H."/>
            <person name="Lin S.S."/>
            <person name="Shyu Y.T."/>
        </authorList>
    </citation>
    <scope>NUCLEOTIDE SEQUENCE [LARGE SCALE GENOMIC DNA]</scope>
    <source>
        <strain evidence="2 3">NTU-111</strain>
    </source>
</reference>
<keyword evidence="3" id="KW-1185">Reference proteome</keyword>
<dbReference type="KEGG" id="hbe:BEI_1445"/>
<sequence length="122" mass="13226">MNAADHLGAYAEGWTKGDADTILGAVTEDYRFDDPNAGVISRDELSRYLSELKETVRSLRGGQLSDPFMELSEVVTQEAEDGLTAWCWWAVPGTDIQGGGLIKVGPGGVRSEVITYYTKLPA</sequence>
<dbReference type="Proteomes" id="UP000219993">
    <property type="component" value="Chromosome"/>
</dbReference>
<dbReference type="EMBL" id="CP021435">
    <property type="protein sequence ID" value="ATJ82432.1"/>
    <property type="molecule type" value="Genomic_DNA"/>
</dbReference>
<dbReference type="SUPFAM" id="SSF54427">
    <property type="entry name" value="NTF2-like"/>
    <property type="match status" value="1"/>
</dbReference>
<evidence type="ECO:0000259" key="1">
    <source>
        <dbReference type="Pfam" id="PF12680"/>
    </source>
</evidence>